<feature type="compositionally biased region" description="Polar residues" evidence="2">
    <location>
        <begin position="26"/>
        <end position="37"/>
    </location>
</feature>
<feature type="compositionally biased region" description="Basic and acidic residues" evidence="2">
    <location>
        <begin position="145"/>
        <end position="164"/>
    </location>
</feature>
<dbReference type="RefSeq" id="WP_082326257.1">
    <property type="nucleotide sequence ID" value="NZ_LGIA01000018.1"/>
</dbReference>
<feature type="compositionally biased region" description="Low complexity" evidence="2">
    <location>
        <begin position="51"/>
        <end position="60"/>
    </location>
</feature>
<feature type="coiled-coil region" evidence="1">
    <location>
        <begin position="670"/>
        <end position="738"/>
    </location>
</feature>
<dbReference type="AlphaFoldDB" id="A0A0L8VEB7"/>
<feature type="region of interest" description="Disordered" evidence="2">
    <location>
        <begin position="1"/>
        <end position="164"/>
    </location>
</feature>
<evidence type="ECO:0000256" key="2">
    <source>
        <dbReference type="SAM" id="MobiDB-lite"/>
    </source>
</evidence>
<evidence type="ECO:0000313" key="4">
    <source>
        <dbReference type="Proteomes" id="UP000036958"/>
    </source>
</evidence>
<gene>
    <name evidence="3" type="ORF">NC99_04060</name>
</gene>
<feature type="compositionally biased region" description="Polar residues" evidence="2">
    <location>
        <begin position="87"/>
        <end position="96"/>
    </location>
</feature>
<accession>A0A0L8VEB7</accession>
<dbReference type="STRING" id="1409788.NC99_04060"/>
<feature type="compositionally biased region" description="Basic and acidic residues" evidence="2">
    <location>
        <begin position="1"/>
        <end position="22"/>
    </location>
</feature>
<protein>
    <recommendedName>
        <fullName evidence="5">DUF349 domain-containing protein</fullName>
    </recommendedName>
</protein>
<evidence type="ECO:0008006" key="5">
    <source>
        <dbReference type="Google" id="ProtNLM"/>
    </source>
</evidence>
<dbReference type="Pfam" id="PF03993">
    <property type="entry name" value="DUF349"/>
    <property type="match status" value="5"/>
</dbReference>
<evidence type="ECO:0000256" key="1">
    <source>
        <dbReference type="SAM" id="Coils"/>
    </source>
</evidence>
<feature type="compositionally biased region" description="Basic and acidic residues" evidence="2">
    <location>
        <begin position="104"/>
        <end position="129"/>
    </location>
</feature>
<comment type="caution">
    <text evidence="3">The sequence shown here is derived from an EMBL/GenBank/DDBJ whole genome shotgun (WGS) entry which is preliminary data.</text>
</comment>
<keyword evidence="4" id="KW-1185">Reference proteome</keyword>
<evidence type="ECO:0000313" key="3">
    <source>
        <dbReference type="EMBL" id="KOH46820.1"/>
    </source>
</evidence>
<feature type="compositionally biased region" description="Basic and acidic residues" evidence="2">
    <location>
        <begin position="63"/>
        <end position="80"/>
    </location>
</feature>
<dbReference type="OrthoDB" id="5422202at2"/>
<dbReference type="Proteomes" id="UP000036958">
    <property type="component" value="Unassembled WGS sequence"/>
</dbReference>
<name>A0A0L8VEB7_9BACT</name>
<dbReference type="PATRIC" id="fig|1409788.3.peg.419"/>
<sequence length="742" mass="86432">MTPEDLKNSNDELKATSEEKGAAHTPESNPEASSAEQPEQPEKSAAELENVPAAAEVPSESAEEQKPVDAEDGDSVREEPPIEAANQADQPESSAEGSDAETESCEKLAEPDDQLDREGEAESEPEKAVAEVAGNSPVEAAAVADKAEEDKIQEKTAEQAPEKTARAAVDYTALNEVELINALRELLEKHADEDIKADLDSIKINFYKKHRAVADAEKKQFLEDGGNEEDFEPSNAIYEDDLRNLLRDFRQLRNKQHRQLEDEKEENLQRKYEIIDEIKNLVNRKESINKTFQEFRDLQQEWREIGLVPQSKLKDLWETYHHHVENFYDYIKINRELRDLDLKKNLELKLVLCEKAEELLVEPSVIKAFNILQKYHEQWREIGPVPRDKKEELWERFKAATSKINKKHQGYFEGRKQEQKKNLEAKAALCEKAEEIVNSAITNHRDWDKRSRELVELQKVWRTIGFAPKKDNNRIYERFRTACDQFFDAKREFYAQNKELQMNNLQLKTDLCVQAEALKDSTDWRKTTDEFIRIQKKWKDIGPVSRKHSDPIWKRFRAACDYFFDNKSKHFHHVDEEQIENLNLKKALIEEVKDYKPSKSEDVNLENIKEFQRRWTDIGHVPFKDKDTVQNEFRDAVNAHFDNLKIDDQKRSLLKFKTKISNISGTSRGNNKMRHERDKYVSKLKQMESDLILLNNNIGFFANTKNAESLIDDVNKKIQDTEEKIEFLKEKINIIDSMDDED</sequence>
<dbReference type="InterPro" id="IPR007139">
    <property type="entry name" value="DUF349"/>
</dbReference>
<organism evidence="3 4">
    <name type="scientific">Sunxiuqinia dokdonensis</name>
    <dbReference type="NCBI Taxonomy" id="1409788"/>
    <lineage>
        <taxon>Bacteria</taxon>
        <taxon>Pseudomonadati</taxon>
        <taxon>Bacteroidota</taxon>
        <taxon>Bacteroidia</taxon>
        <taxon>Marinilabiliales</taxon>
        <taxon>Prolixibacteraceae</taxon>
        <taxon>Sunxiuqinia</taxon>
    </lineage>
</organism>
<feature type="coiled-coil region" evidence="1">
    <location>
        <begin position="235"/>
        <end position="266"/>
    </location>
</feature>
<reference evidence="4" key="1">
    <citation type="submission" date="2015-07" db="EMBL/GenBank/DDBJ databases">
        <title>Genome sequencing of Sunxiuqinia dokdonensis strain SK.</title>
        <authorList>
            <person name="Ahn S."/>
            <person name="Kim B.-C."/>
        </authorList>
    </citation>
    <scope>NUCLEOTIDE SEQUENCE [LARGE SCALE GENOMIC DNA]</scope>
    <source>
        <strain evidence="4">SK</strain>
    </source>
</reference>
<proteinExistence type="predicted"/>
<dbReference type="EMBL" id="LGIA01000018">
    <property type="protein sequence ID" value="KOH46820.1"/>
    <property type="molecule type" value="Genomic_DNA"/>
</dbReference>
<keyword evidence="1" id="KW-0175">Coiled coil</keyword>